<dbReference type="Proteomes" id="UP001500902">
    <property type="component" value="Unassembled WGS sequence"/>
</dbReference>
<protein>
    <submittedName>
        <fullName evidence="2">Uncharacterized protein</fullName>
    </submittedName>
</protein>
<keyword evidence="1" id="KW-1133">Transmembrane helix</keyword>
<evidence type="ECO:0000313" key="3">
    <source>
        <dbReference type="Proteomes" id="UP001500902"/>
    </source>
</evidence>
<evidence type="ECO:0000313" key="2">
    <source>
        <dbReference type="EMBL" id="GAA3684560.1"/>
    </source>
</evidence>
<keyword evidence="3" id="KW-1185">Reference proteome</keyword>
<dbReference type="RefSeq" id="WP_344884591.1">
    <property type="nucleotide sequence ID" value="NZ_BAAAZP010000101.1"/>
</dbReference>
<reference evidence="3" key="1">
    <citation type="journal article" date="2019" name="Int. J. Syst. Evol. Microbiol.">
        <title>The Global Catalogue of Microorganisms (GCM) 10K type strain sequencing project: providing services to taxonomists for standard genome sequencing and annotation.</title>
        <authorList>
            <consortium name="The Broad Institute Genomics Platform"/>
            <consortium name="The Broad Institute Genome Sequencing Center for Infectious Disease"/>
            <person name="Wu L."/>
            <person name="Ma J."/>
        </authorList>
    </citation>
    <scope>NUCLEOTIDE SEQUENCE [LARGE SCALE GENOMIC DNA]</scope>
    <source>
        <strain evidence="3">JCM 16904</strain>
    </source>
</reference>
<sequence>MVGVHTIWSISVPIAIVESLAGPRRTTPWLGKVGLGVTAALFVAVVGFGVVLAVATVFGADSIAGIRFLTWLSSVISLPVWLSVVLYVVLFTVVLTVIARWSRREGWSQAHRLALAGGALLTYAWHSFPWRTIDPASLAVDLAGNVVFTAGAVVLLVVAALRLRRSDSAASP</sequence>
<organism evidence="2 3">
    <name type="scientific">Nonomuraea antimicrobica</name>
    <dbReference type="NCBI Taxonomy" id="561173"/>
    <lineage>
        <taxon>Bacteria</taxon>
        <taxon>Bacillati</taxon>
        <taxon>Actinomycetota</taxon>
        <taxon>Actinomycetes</taxon>
        <taxon>Streptosporangiales</taxon>
        <taxon>Streptosporangiaceae</taxon>
        <taxon>Nonomuraea</taxon>
    </lineage>
</organism>
<feature type="transmembrane region" description="Helical" evidence="1">
    <location>
        <begin position="80"/>
        <end position="101"/>
    </location>
</feature>
<evidence type="ECO:0000256" key="1">
    <source>
        <dbReference type="SAM" id="Phobius"/>
    </source>
</evidence>
<keyword evidence="1" id="KW-0472">Membrane</keyword>
<dbReference type="EMBL" id="BAAAZP010000101">
    <property type="protein sequence ID" value="GAA3684560.1"/>
    <property type="molecule type" value="Genomic_DNA"/>
</dbReference>
<feature type="transmembrane region" description="Helical" evidence="1">
    <location>
        <begin position="35"/>
        <end position="60"/>
    </location>
</feature>
<comment type="caution">
    <text evidence="2">The sequence shown here is derived from an EMBL/GenBank/DDBJ whole genome shotgun (WGS) entry which is preliminary data.</text>
</comment>
<name>A0ABP7CDD0_9ACTN</name>
<gene>
    <name evidence="2" type="ORF">GCM10022224_056590</name>
</gene>
<accession>A0ABP7CDD0</accession>
<proteinExistence type="predicted"/>
<keyword evidence="1" id="KW-0812">Transmembrane</keyword>
<feature type="transmembrane region" description="Helical" evidence="1">
    <location>
        <begin position="142"/>
        <end position="163"/>
    </location>
</feature>
<feature type="transmembrane region" description="Helical" evidence="1">
    <location>
        <begin position="113"/>
        <end position="130"/>
    </location>
</feature>